<dbReference type="EMBL" id="JARKIE010000152">
    <property type="protein sequence ID" value="KAJ7675145.1"/>
    <property type="molecule type" value="Genomic_DNA"/>
</dbReference>
<gene>
    <name evidence="2" type="ORF">B0H17DRAFT_946197</name>
</gene>
<dbReference type="Proteomes" id="UP001221757">
    <property type="component" value="Unassembled WGS sequence"/>
</dbReference>
<comment type="caution">
    <text evidence="2">The sequence shown here is derived from an EMBL/GenBank/DDBJ whole genome shotgun (WGS) entry which is preliminary data.</text>
</comment>
<feature type="non-terminal residue" evidence="2">
    <location>
        <position position="1"/>
    </location>
</feature>
<evidence type="ECO:0000313" key="3">
    <source>
        <dbReference type="Proteomes" id="UP001221757"/>
    </source>
</evidence>
<sequence>QMEESAIIHVKTYFAKLGLATWAVDYTQTPYSAYNQAMRMAAIDTFRFLMGACAYDFLRPDTSYVNDSMLLVRLYDHTIHRVMFDKWKTEVRKPGGNQLSAERNKNSQARTRVSLQSDSNFL</sequence>
<dbReference type="AlphaFoldDB" id="A0AAD7D226"/>
<protein>
    <submittedName>
        <fullName evidence="2">Uncharacterized protein</fullName>
    </submittedName>
</protein>
<feature type="compositionally biased region" description="Polar residues" evidence="1">
    <location>
        <begin position="97"/>
        <end position="122"/>
    </location>
</feature>
<keyword evidence="3" id="KW-1185">Reference proteome</keyword>
<evidence type="ECO:0000256" key="1">
    <source>
        <dbReference type="SAM" id="MobiDB-lite"/>
    </source>
</evidence>
<proteinExistence type="predicted"/>
<feature type="region of interest" description="Disordered" evidence="1">
    <location>
        <begin position="93"/>
        <end position="122"/>
    </location>
</feature>
<evidence type="ECO:0000313" key="2">
    <source>
        <dbReference type="EMBL" id="KAJ7675145.1"/>
    </source>
</evidence>
<organism evidence="2 3">
    <name type="scientific">Mycena rosella</name>
    <name type="common">Pink bonnet</name>
    <name type="synonym">Agaricus rosellus</name>
    <dbReference type="NCBI Taxonomy" id="1033263"/>
    <lineage>
        <taxon>Eukaryota</taxon>
        <taxon>Fungi</taxon>
        <taxon>Dikarya</taxon>
        <taxon>Basidiomycota</taxon>
        <taxon>Agaricomycotina</taxon>
        <taxon>Agaricomycetes</taxon>
        <taxon>Agaricomycetidae</taxon>
        <taxon>Agaricales</taxon>
        <taxon>Marasmiineae</taxon>
        <taxon>Mycenaceae</taxon>
        <taxon>Mycena</taxon>
    </lineage>
</organism>
<accession>A0AAD7D226</accession>
<reference evidence="2" key="1">
    <citation type="submission" date="2023-03" db="EMBL/GenBank/DDBJ databases">
        <title>Massive genome expansion in bonnet fungi (Mycena s.s.) driven by repeated elements and novel gene families across ecological guilds.</title>
        <authorList>
            <consortium name="Lawrence Berkeley National Laboratory"/>
            <person name="Harder C.B."/>
            <person name="Miyauchi S."/>
            <person name="Viragh M."/>
            <person name="Kuo A."/>
            <person name="Thoen E."/>
            <person name="Andreopoulos B."/>
            <person name="Lu D."/>
            <person name="Skrede I."/>
            <person name="Drula E."/>
            <person name="Henrissat B."/>
            <person name="Morin E."/>
            <person name="Kohler A."/>
            <person name="Barry K."/>
            <person name="LaButti K."/>
            <person name="Morin E."/>
            <person name="Salamov A."/>
            <person name="Lipzen A."/>
            <person name="Mereny Z."/>
            <person name="Hegedus B."/>
            <person name="Baldrian P."/>
            <person name="Stursova M."/>
            <person name="Weitz H."/>
            <person name="Taylor A."/>
            <person name="Grigoriev I.V."/>
            <person name="Nagy L.G."/>
            <person name="Martin F."/>
            <person name="Kauserud H."/>
        </authorList>
    </citation>
    <scope>NUCLEOTIDE SEQUENCE</scope>
    <source>
        <strain evidence="2">CBHHK067</strain>
    </source>
</reference>
<name>A0AAD7D226_MYCRO</name>